<feature type="compositionally biased region" description="Acidic residues" evidence="1">
    <location>
        <begin position="569"/>
        <end position="581"/>
    </location>
</feature>
<accession>A0A7S0WE91</accession>
<proteinExistence type="predicted"/>
<evidence type="ECO:0000313" key="2">
    <source>
        <dbReference type="EMBL" id="CAD8812917.1"/>
    </source>
</evidence>
<gene>
    <name evidence="2" type="ORF">OMED0930_LOCUS4012</name>
</gene>
<dbReference type="EMBL" id="HBFO01005743">
    <property type="protein sequence ID" value="CAD8812917.1"/>
    <property type="molecule type" value="Transcribed_RNA"/>
</dbReference>
<dbReference type="AlphaFoldDB" id="A0A7S0WE91"/>
<feature type="region of interest" description="Disordered" evidence="1">
    <location>
        <begin position="343"/>
        <end position="365"/>
    </location>
</feature>
<sequence>MTTIRRRREDGDDGDYEITESESNRFIVKVAEVLQSTMDEHGWSEDVVREAFAETVDTMPKGRARKALQMNFEEYADKLCDTMYRNQGPSIELTKYEKKIAKMEKDPENAWFALKQPPLENLDEATFKELCVEFDYALKRASFSVPPHVFMELFSLRDELKQKDIDIIEEGRENGLRRILDVASASLKAFKAMGSKCKPSHYEELDMLIGRLAGATSCRRKIQGARVQTAKMAAEVLMLRHDLRVAAKVDYKFPEFAHDVGVTANHDGAILLGNYRGDIAALLGERIPEDEDAAVKTFGAHDHPLFECALGLGGFDQEFEKSAKKAGMLFGALDIDTGLKDARKSQPPSLLRRPPKAEFDHTKPTNDYDMEAYAAMPAEPSARTIAEEQFDNVDYVDTDYLQEALSMSGKDDDENSGPGRVKLYFSVVRIARVYIKLLNATGKRQRSASVARYMSNAPSPEVLLMHVPDACGIDNTDGRAMTVELVVASAKMLRLIVDEWNEMRTLFKNATREDGGFFIDVAGAPDELMREAAKLGDQAAELDAEGGIDPETEAELMEMLDKLEPPDKSDDESDEESDDEE</sequence>
<feature type="compositionally biased region" description="Basic and acidic residues" evidence="1">
    <location>
        <begin position="355"/>
        <end position="365"/>
    </location>
</feature>
<name>A0A7S0WE91_9CHLO</name>
<reference evidence="2" key="1">
    <citation type="submission" date="2021-01" db="EMBL/GenBank/DDBJ databases">
        <authorList>
            <person name="Corre E."/>
            <person name="Pelletier E."/>
            <person name="Niang G."/>
            <person name="Scheremetjew M."/>
            <person name="Finn R."/>
            <person name="Kale V."/>
            <person name="Holt S."/>
            <person name="Cochrane G."/>
            <person name="Meng A."/>
            <person name="Brown T."/>
            <person name="Cohen L."/>
        </authorList>
    </citation>
    <scope>NUCLEOTIDE SEQUENCE</scope>
    <source>
        <strain evidence="2">Clade-D-RCC1621</strain>
    </source>
</reference>
<organism evidence="2">
    <name type="scientific">Ostreococcus mediterraneus</name>
    <dbReference type="NCBI Taxonomy" id="1486918"/>
    <lineage>
        <taxon>Eukaryota</taxon>
        <taxon>Viridiplantae</taxon>
        <taxon>Chlorophyta</taxon>
        <taxon>Mamiellophyceae</taxon>
        <taxon>Mamiellales</taxon>
        <taxon>Bathycoccaceae</taxon>
        <taxon>Ostreococcus</taxon>
    </lineage>
</organism>
<feature type="compositionally biased region" description="Basic and acidic residues" evidence="1">
    <location>
        <begin position="559"/>
        <end position="568"/>
    </location>
</feature>
<evidence type="ECO:0000256" key="1">
    <source>
        <dbReference type="SAM" id="MobiDB-lite"/>
    </source>
</evidence>
<protein>
    <submittedName>
        <fullName evidence="2">Uncharacterized protein</fullName>
    </submittedName>
</protein>
<feature type="region of interest" description="Disordered" evidence="1">
    <location>
        <begin position="557"/>
        <end position="581"/>
    </location>
</feature>